<sequence length="145" mass="16953">MEELIELRKFLKKGNISSALLMIDEMEEMSKKDILNKIRSYGIVLMLHFIKQDVEKRTTRSWDVFIRNAILEIQDLNARPKSKGTYLDDSELRESLESAYRQAINQASLEINEGRYKVSELRKMVNKQEICNRAMTAISAFTDME</sequence>
<proteinExistence type="predicted"/>
<dbReference type="Gene3D" id="1.20.1220.20">
    <property type="entry name" value="Uncharcterised protein PF01724"/>
    <property type="match status" value="1"/>
</dbReference>
<dbReference type="Pfam" id="PF01724">
    <property type="entry name" value="DUF29"/>
    <property type="match status" value="1"/>
</dbReference>
<dbReference type="InterPro" id="IPR002636">
    <property type="entry name" value="DUF29"/>
</dbReference>
<protein>
    <submittedName>
        <fullName evidence="1">DUF29 domain-containing protein</fullName>
    </submittedName>
</protein>
<dbReference type="PANTHER" id="PTHR34235">
    <property type="entry name" value="SLR1203 PROTEIN-RELATED"/>
    <property type="match status" value="1"/>
</dbReference>
<keyword evidence="2" id="KW-1185">Reference proteome</keyword>
<evidence type="ECO:0000313" key="1">
    <source>
        <dbReference type="EMBL" id="MDH6060617.1"/>
    </source>
</evidence>
<comment type="caution">
    <text evidence="1">The sequence shown here is derived from an EMBL/GenBank/DDBJ whole genome shotgun (WGS) entry which is preliminary data.</text>
</comment>
<gene>
    <name evidence="1" type="ORF">NWP17_09230</name>
</gene>
<dbReference type="EMBL" id="JANQDH010000058">
    <property type="protein sequence ID" value="MDH6060617.1"/>
    <property type="molecule type" value="Genomic_DNA"/>
</dbReference>
<dbReference type="PANTHER" id="PTHR34235:SF1">
    <property type="entry name" value="SLR0416 PROTEIN"/>
    <property type="match status" value="1"/>
</dbReference>
<dbReference type="Proteomes" id="UP001159387">
    <property type="component" value="Unassembled WGS sequence"/>
</dbReference>
<reference evidence="1 2" key="1">
    <citation type="journal article" date="2023" name="J. Phycol.">
        <title>Chrysosporum ovalisporum is synonymous with the true-branching cyanobacterium Umezakia natans (Nostocales/Aphanizomenonaceae).</title>
        <authorList>
            <person name="McGregor G.B."/>
            <person name="Sendall B.C."/>
            <person name="Niiyama Y."/>
            <person name="Tuji A."/>
            <person name="Willis A."/>
        </authorList>
    </citation>
    <scope>NUCLEOTIDE SEQUENCE [LARGE SCALE GENOMIC DNA]</scope>
    <source>
        <strain evidence="1 2">ANA360D</strain>
    </source>
</reference>
<evidence type="ECO:0000313" key="2">
    <source>
        <dbReference type="Proteomes" id="UP001159387"/>
    </source>
</evidence>
<accession>A0AA43GTB8</accession>
<dbReference type="RefSeq" id="WP_280654613.1">
    <property type="nucleotide sequence ID" value="NZ_JANQDH010000058.1"/>
</dbReference>
<dbReference type="AlphaFoldDB" id="A0AA43GTB8"/>
<name>A0AA43GTB8_9CYAN</name>
<organism evidence="1 2">
    <name type="scientific">Chrysosporum bergii ANA360D</name>
    <dbReference type="NCBI Taxonomy" id="617107"/>
    <lineage>
        <taxon>Bacteria</taxon>
        <taxon>Bacillati</taxon>
        <taxon>Cyanobacteriota</taxon>
        <taxon>Cyanophyceae</taxon>
        <taxon>Nostocales</taxon>
        <taxon>Nodulariaceae</taxon>
        <taxon>Chrysosporum</taxon>
    </lineage>
</organism>